<name>A0ABT4UUI1_9PSEU</name>
<evidence type="ECO:0000256" key="2">
    <source>
        <dbReference type="SAM" id="SignalP"/>
    </source>
</evidence>
<dbReference type="Pfam" id="PF00561">
    <property type="entry name" value="Abhydrolase_1"/>
    <property type="match status" value="1"/>
</dbReference>
<reference evidence="5 6" key="1">
    <citation type="submission" date="2022-11" db="EMBL/GenBank/DDBJ databases">
        <title>Draft genome sequence of Saccharopolyspora sp. WRP15-2 isolated from rhizosphere soils of wild rice in Thailand.</title>
        <authorList>
            <person name="Duangmal K."/>
            <person name="Kammanee S."/>
            <person name="Muangham S."/>
        </authorList>
    </citation>
    <scope>NUCLEOTIDE SEQUENCE [LARGE SCALE GENOMIC DNA]</scope>
    <source>
        <strain evidence="5 6">WRP15-2</strain>
    </source>
</reference>
<dbReference type="Proteomes" id="UP001210380">
    <property type="component" value="Unassembled WGS sequence"/>
</dbReference>
<keyword evidence="6" id="KW-1185">Reference proteome</keyword>
<feature type="domain" description="Peptidase S33 tripeptidyl aminopeptidase-like C-terminal" evidence="4">
    <location>
        <begin position="419"/>
        <end position="518"/>
    </location>
</feature>
<dbReference type="InterPro" id="IPR000073">
    <property type="entry name" value="AB_hydrolase_1"/>
</dbReference>
<evidence type="ECO:0000256" key="1">
    <source>
        <dbReference type="SAM" id="MobiDB-lite"/>
    </source>
</evidence>
<dbReference type="Pfam" id="PF08386">
    <property type="entry name" value="Abhydrolase_4"/>
    <property type="match status" value="1"/>
</dbReference>
<proteinExistence type="predicted"/>
<keyword evidence="5" id="KW-0378">Hydrolase</keyword>
<protein>
    <submittedName>
        <fullName evidence="5">Alpha/beta hydrolase</fullName>
    </submittedName>
</protein>
<organism evidence="5 6">
    <name type="scientific">Saccharopolyspora oryzae</name>
    <dbReference type="NCBI Taxonomy" id="2997343"/>
    <lineage>
        <taxon>Bacteria</taxon>
        <taxon>Bacillati</taxon>
        <taxon>Actinomycetota</taxon>
        <taxon>Actinomycetes</taxon>
        <taxon>Pseudonocardiales</taxon>
        <taxon>Pseudonocardiaceae</taxon>
        <taxon>Saccharopolyspora</taxon>
    </lineage>
</organism>
<keyword evidence="2" id="KW-0732">Signal</keyword>
<dbReference type="InterPro" id="IPR029058">
    <property type="entry name" value="AB_hydrolase_fold"/>
</dbReference>
<evidence type="ECO:0000313" key="6">
    <source>
        <dbReference type="Proteomes" id="UP001210380"/>
    </source>
</evidence>
<comment type="caution">
    <text evidence="5">The sequence shown here is derived from an EMBL/GenBank/DDBJ whole genome shotgun (WGS) entry which is preliminary data.</text>
</comment>
<dbReference type="EMBL" id="JAQGLA010000008">
    <property type="protein sequence ID" value="MDA3625370.1"/>
    <property type="molecule type" value="Genomic_DNA"/>
</dbReference>
<gene>
    <name evidence="5" type="ORF">OU415_07980</name>
</gene>
<dbReference type="SUPFAM" id="SSF53474">
    <property type="entry name" value="alpha/beta-Hydrolases"/>
    <property type="match status" value="1"/>
</dbReference>
<feature type="compositionally biased region" description="Pro residues" evidence="1">
    <location>
        <begin position="45"/>
        <end position="54"/>
    </location>
</feature>
<dbReference type="Gene3D" id="3.40.50.1820">
    <property type="entry name" value="alpha/beta hydrolase"/>
    <property type="match status" value="1"/>
</dbReference>
<accession>A0ABT4UUI1</accession>
<feature type="chain" id="PRO_5045879307" evidence="2">
    <location>
        <begin position="25"/>
        <end position="520"/>
    </location>
</feature>
<dbReference type="PROSITE" id="PS51257">
    <property type="entry name" value="PROKAR_LIPOPROTEIN"/>
    <property type="match status" value="1"/>
</dbReference>
<feature type="signal peptide" evidence="2">
    <location>
        <begin position="1"/>
        <end position="24"/>
    </location>
</feature>
<evidence type="ECO:0000259" key="4">
    <source>
        <dbReference type="Pfam" id="PF08386"/>
    </source>
</evidence>
<evidence type="ECO:0000259" key="3">
    <source>
        <dbReference type="Pfam" id="PF00561"/>
    </source>
</evidence>
<dbReference type="RefSeq" id="WP_270947947.1">
    <property type="nucleotide sequence ID" value="NZ_JAQGLA010000008.1"/>
</dbReference>
<evidence type="ECO:0000313" key="5">
    <source>
        <dbReference type="EMBL" id="MDA3625370.1"/>
    </source>
</evidence>
<dbReference type="GO" id="GO:0016787">
    <property type="term" value="F:hydrolase activity"/>
    <property type="evidence" value="ECO:0007669"/>
    <property type="project" value="UniProtKB-KW"/>
</dbReference>
<dbReference type="InterPro" id="IPR013595">
    <property type="entry name" value="Pept_S33_TAP-like_C"/>
</dbReference>
<feature type="region of interest" description="Disordered" evidence="1">
    <location>
        <begin position="39"/>
        <end position="67"/>
    </location>
</feature>
<sequence>MPRTTHRAGAVLLPLLLVVLAACSAGPSDRPAVAFQDGDQQVAPAPQPPKPAPVPGLGGPADDMLNWSDCTAQTRDELGGALPPGLTAECSQLLSTLDSPEAPERGTARNALIRIGSGERVPLVVVGDIGGEPGTTFAARMAAQLPQLLNTFDIIGMDRRGTGESDPADCVPQPQREDIVGFDARATDRTDLDRLLDSVLRASQECLLDLDERLQAYDTWRAASDLEELRLDLGVPKLHAIGRGEASRLLTTYAERFPTSVGRLVLDGAPDPTRDAIGQAELQAQSAEKVFDVFAADCASRGCPLGPEPRKAVSDLVERTRKDPLAAPGASVGSGRVVQAILLGLADRKGWPELADALAAANRGDGAGLAKISAPLVTAQGANPPWLDGELITSCNDTTLRVPPQRAGELATDLVSRFPLFGGAAAQRLVWCGSWPVPQQPLPAPRRPDLPPIPVISTANDPVVLESGSEHLAEQLPTGVLVRWQGAGHGAIGRSQCATDAVSKFLLQGAVPTDGMACPE</sequence>
<feature type="domain" description="AB hydrolase-1" evidence="3">
    <location>
        <begin position="145"/>
        <end position="300"/>
    </location>
</feature>